<evidence type="ECO:0000256" key="1">
    <source>
        <dbReference type="SAM" id="Phobius"/>
    </source>
</evidence>
<keyword evidence="1" id="KW-0472">Membrane</keyword>
<keyword evidence="1" id="KW-0812">Transmembrane</keyword>
<dbReference type="Proteomes" id="UP000229378">
    <property type="component" value="Unassembled WGS sequence"/>
</dbReference>
<evidence type="ECO:0000313" key="2">
    <source>
        <dbReference type="EMBL" id="PHZ27151.1"/>
    </source>
</evidence>
<accession>A0A2G4U1G3</accession>
<dbReference type="AlphaFoldDB" id="A0A2G4U1G3"/>
<comment type="caution">
    <text evidence="2">The sequence shown here is derived from an EMBL/GenBank/DDBJ whole genome shotgun (WGS) entry which is preliminary data.</text>
</comment>
<sequence>MNGWEHKIVVVLYWVKILKLLPYCYGRVFTKGQVSLNRRFATHRTINNHYSVIKAIFYFIVSVLYMIN</sequence>
<proteinExistence type="predicted"/>
<organism evidence="2 3">
    <name type="scientific">Yersinia bercovieri</name>
    <dbReference type="NCBI Taxonomy" id="634"/>
    <lineage>
        <taxon>Bacteria</taxon>
        <taxon>Pseudomonadati</taxon>
        <taxon>Pseudomonadota</taxon>
        <taxon>Gammaproteobacteria</taxon>
        <taxon>Enterobacterales</taxon>
        <taxon>Yersiniaceae</taxon>
        <taxon>Yersinia</taxon>
    </lineage>
</organism>
<feature type="transmembrane region" description="Helical" evidence="1">
    <location>
        <begin position="46"/>
        <end position="67"/>
    </location>
</feature>
<dbReference type="EMBL" id="PEHN01000011">
    <property type="protein sequence ID" value="PHZ27151.1"/>
    <property type="molecule type" value="Genomic_DNA"/>
</dbReference>
<reference evidence="2 3" key="1">
    <citation type="submission" date="2017-10" db="EMBL/GenBank/DDBJ databases">
        <authorList>
            <person name="Banno H."/>
            <person name="Chua N.-H."/>
        </authorList>
    </citation>
    <scope>NUCLEOTIDE SEQUENCE [LARGE SCALE GENOMIC DNA]</scope>
    <source>
        <strain evidence="2 3">SCPM-O-B-7607</strain>
    </source>
</reference>
<name>A0A2G4U1G3_YERBE</name>
<feature type="transmembrane region" description="Helical" evidence="1">
    <location>
        <begin position="6"/>
        <end position="25"/>
    </location>
</feature>
<protein>
    <submittedName>
        <fullName evidence="2">Uncharacterized protein</fullName>
    </submittedName>
</protein>
<gene>
    <name evidence="2" type="ORF">CS533_12040</name>
</gene>
<keyword evidence="1" id="KW-1133">Transmembrane helix</keyword>
<evidence type="ECO:0000313" key="3">
    <source>
        <dbReference type="Proteomes" id="UP000229378"/>
    </source>
</evidence>